<evidence type="ECO:0000256" key="2">
    <source>
        <dbReference type="ARBA" id="ARBA00006705"/>
    </source>
</evidence>
<reference evidence="4" key="1">
    <citation type="submission" date="2021-01" db="UniProtKB">
        <authorList>
            <consortium name="EnsemblMetazoa"/>
        </authorList>
    </citation>
    <scope>IDENTIFICATION</scope>
</reference>
<proteinExistence type="inferred from homology"/>
<evidence type="ECO:0000256" key="1">
    <source>
        <dbReference type="ARBA" id="ARBA00004123"/>
    </source>
</evidence>
<organism evidence="4 5">
    <name type="scientific">Clytia hemisphaerica</name>
    <dbReference type="NCBI Taxonomy" id="252671"/>
    <lineage>
        <taxon>Eukaryota</taxon>
        <taxon>Metazoa</taxon>
        <taxon>Cnidaria</taxon>
        <taxon>Hydrozoa</taxon>
        <taxon>Hydroidolina</taxon>
        <taxon>Leptothecata</taxon>
        <taxon>Obeliida</taxon>
        <taxon>Clytiidae</taxon>
        <taxon>Clytia</taxon>
    </lineage>
</organism>
<evidence type="ECO:0000313" key="4">
    <source>
        <dbReference type="EnsemblMetazoa" id="CLYHEMP024894.1"/>
    </source>
</evidence>
<name>A0A7M5XJY8_9CNID</name>
<dbReference type="EnsemblMetazoa" id="CLYHEMT024894.1">
    <property type="protein sequence ID" value="CLYHEMP024894.1"/>
    <property type="gene ID" value="CLYHEMG024894"/>
</dbReference>
<dbReference type="PANTHER" id="PTHR28608">
    <property type="entry name" value="INTEGRATOR COMPLEX SUBUNIT 2"/>
    <property type="match status" value="1"/>
</dbReference>
<dbReference type="AlphaFoldDB" id="A0A7M5XJY8"/>
<dbReference type="PRINTS" id="PR02105">
    <property type="entry name" value="INTSUBUNIT2"/>
</dbReference>
<evidence type="ECO:0000313" key="5">
    <source>
        <dbReference type="Proteomes" id="UP000594262"/>
    </source>
</evidence>
<dbReference type="GO" id="GO:0034472">
    <property type="term" value="P:snRNA 3'-end processing"/>
    <property type="evidence" value="ECO:0007669"/>
    <property type="project" value="TreeGrafter"/>
</dbReference>
<dbReference type="PANTHER" id="PTHR28608:SF1">
    <property type="entry name" value="INTEGRATOR COMPLEX SUBUNIT 2"/>
    <property type="match status" value="1"/>
</dbReference>
<keyword evidence="3" id="KW-0539">Nucleus</keyword>
<dbReference type="Pfam" id="PF14750">
    <property type="entry name" value="INTS2"/>
    <property type="match status" value="1"/>
</dbReference>
<dbReference type="InterPro" id="IPR029321">
    <property type="entry name" value="INTS2"/>
</dbReference>
<dbReference type="GO" id="GO:0032039">
    <property type="term" value="C:integrator complex"/>
    <property type="evidence" value="ECO:0007669"/>
    <property type="project" value="InterPro"/>
</dbReference>
<comment type="similarity">
    <text evidence="2">Belongs to the Integrator subunit 2 family.</text>
</comment>
<comment type="subcellular location">
    <subcellularLocation>
        <location evidence="1">Nucleus</location>
    </subcellularLocation>
</comment>
<dbReference type="OrthoDB" id="6020633at2759"/>
<evidence type="ECO:0008006" key="6">
    <source>
        <dbReference type="Google" id="ProtNLM"/>
    </source>
</evidence>
<protein>
    <recommendedName>
        <fullName evidence="6">Integrator complex subunit 2</fullName>
    </recommendedName>
</protein>
<dbReference type="InterPro" id="IPR026236">
    <property type="entry name" value="Int2_metazoa"/>
</dbReference>
<sequence>HVTCLIELPYLLSAPDISEVFLRLPHGCWLLCKLVVNNPDCFDVVCSSILAHAKPSGEATADMETLTRMKTLKLLCEMNPQYRKILRAECVSSSKLAGLSIELTINSTQSDSGLDLVSFFTGLLLASSSKTKEWLSDYIKHVQKDIKENQRENTLVLFKRQLVKEMKMVISTLNANTPQSTGDETMGEGGAVVARGDSNPTMQGISIMRLYCAFKTIAGFKFSQEESEYLIDLITCIPCDSNDVSIRFIVVGLCTLVACAFLVSTPEREQKVTHWLRQLIEKSSTYQQEGSPSYGETLLLIAIHFHGHTLEPIIDLVASTLGIKLRPASLTKLKLLFTQTIFPEKVIAEHALTVPVTKNLNGNLRTFLPVHCIHQLLKSRVFTKYSISVKEWLFKQILQCGQPVHPLMMGLLETYVLAIVKTMNISKTTKQQRMSALQPFPEEDILAVFDPHSTVECCDKMTSQILLMMFSLLYQNALLDNMRTLVNNAKRPQEYSTHLYSIIPIKQLLMEVRSNERSYGHIYPCLLRLLTTHYPSLCLVEDWIDEEEEAQNVSTNQNVPRVMVDDSLLELFEPALEYHDTQKVITKLSRLVMLQPTLLIPHQDLVIALLPKMLEKDVPRKIQLLVTKLWMKLNVVIPRRLLHRTVNVLRYQPENIKYSWERTCETTDEEIQKDPLIVLRCDKRIFRSPPLFGILLRTLRGYLTASRGLLQHHILSNPLNGASRKAEKVLSKEKDRLELQSALVHAQESAALQILLEICLPSELEKKFHDYTSKSTLREIQSQVCCYLHQSFISDPTIAKLLHYQGYSADLLPMTTTGVPSIHICIDFVSELMNQPYLEKQLFAVQLISYLSLQYPIPKSFSMSRYVIQQMKDLLCALPVAKRNQFFVPALCCLQRICKAFPPIREEVVALLLQIGRIAISQQNKTSLTVSSSIRLRDEKLDDEENEEKYEEDFEMDIDGDEKPMNNNTSLDRGNHKDSQNKFLKYCSSEELVNETERTFQIITNFSLNEKLSLTSESNISVNEMSKKI</sequence>
<accession>A0A7M5XJY8</accession>
<evidence type="ECO:0000256" key="3">
    <source>
        <dbReference type="ARBA" id="ARBA00023242"/>
    </source>
</evidence>
<dbReference type="Proteomes" id="UP000594262">
    <property type="component" value="Unplaced"/>
</dbReference>
<keyword evidence="5" id="KW-1185">Reference proteome</keyword>